<dbReference type="PANTHER" id="PTHR35011:SF4">
    <property type="entry name" value="SLL1102 PROTEIN"/>
    <property type="match status" value="1"/>
</dbReference>
<dbReference type="GO" id="GO:0005886">
    <property type="term" value="C:plasma membrane"/>
    <property type="evidence" value="ECO:0007669"/>
    <property type="project" value="UniProtKB-SubCell"/>
</dbReference>
<gene>
    <name evidence="11" type="ORF">DRB17_10675</name>
</gene>
<comment type="function">
    <text evidence="9">Part of the tripartite ATP-independent periplasmic (TRAP) transport system.</text>
</comment>
<evidence type="ECO:0000313" key="11">
    <source>
        <dbReference type="EMBL" id="RDD61941.1"/>
    </source>
</evidence>
<name>A0A369T9D8_9PROT</name>
<dbReference type="Proteomes" id="UP000253941">
    <property type="component" value="Unassembled WGS sequence"/>
</dbReference>
<dbReference type="GO" id="GO:0022857">
    <property type="term" value="F:transmembrane transporter activity"/>
    <property type="evidence" value="ECO:0007669"/>
    <property type="project" value="UniProtKB-UniRule"/>
</dbReference>
<evidence type="ECO:0000256" key="3">
    <source>
        <dbReference type="ARBA" id="ARBA00022475"/>
    </source>
</evidence>
<feature type="transmembrane region" description="Helical" evidence="9">
    <location>
        <begin position="22"/>
        <end position="42"/>
    </location>
</feature>
<evidence type="ECO:0000256" key="6">
    <source>
        <dbReference type="ARBA" id="ARBA00022989"/>
    </source>
</evidence>
<evidence type="ECO:0000256" key="7">
    <source>
        <dbReference type="ARBA" id="ARBA00023136"/>
    </source>
</evidence>
<keyword evidence="3" id="KW-1003">Cell membrane</keyword>
<keyword evidence="5 9" id="KW-0812">Transmembrane</keyword>
<feature type="transmembrane region" description="Helical" evidence="9">
    <location>
        <begin position="92"/>
        <end position="111"/>
    </location>
</feature>
<evidence type="ECO:0000259" key="10">
    <source>
        <dbReference type="Pfam" id="PF04290"/>
    </source>
</evidence>
<proteinExistence type="inferred from homology"/>
<protein>
    <recommendedName>
        <fullName evidence="9">TRAP transporter small permease protein</fullName>
    </recommendedName>
</protein>
<evidence type="ECO:0000256" key="9">
    <source>
        <dbReference type="RuleBase" id="RU369079"/>
    </source>
</evidence>
<dbReference type="EMBL" id="QPMH01000008">
    <property type="protein sequence ID" value="RDD61941.1"/>
    <property type="molecule type" value="Genomic_DNA"/>
</dbReference>
<feature type="transmembrane region" description="Helical" evidence="9">
    <location>
        <begin position="48"/>
        <end position="71"/>
    </location>
</feature>
<comment type="subcellular location">
    <subcellularLocation>
        <location evidence="1 9">Cell inner membrane</location>
        <topology evidence="1 9">Multi-pass membrane protein</topology>
    </subcellularLocation>
</comment>
<keyword evidence="6 9" id="KW-1133">Transmembrane helix</keyword>
<comment type="similarity">
    <text evidence="8 9">Belongs to the TRAP transporter small permease family.</text>
</comment>
<dbReference type="InterPro" id="IPR007387">
    <property type="entry name" value="TRAP_DctQ"/>
</dbReference>
<organism evidence="11 12">
    <name type="scientific">Ferruginivarius sediminum</name>
    <dbReference type="NCBI Taxonomy" id="2661937"/>
    <lineage>
        <taxon>Bacteria</taxon>
        <taxon>Pseudomonadati</taxon>
        <taxon>Pseudomonadota</taxon>
        <taxon>Alphaproteobacteria</taxon>
        <taxon>Rhodospirillales</taxon>
        <taxon>Rhodospirillaceae</taxon>
        <taxon>Ferruginivarius</taxon>
    </lineage>
</organism>
<comment type="subunit">
    <text evidence="9">The complex comprises the extracytoplasmic solute receptor protein and the two transmembrane proteins.</text>
</comment>
<dbReference type="Pfam" id="PF04290">
    <property type="entry name" value="DctQ"/>
    <property type="match status" value="1"/>
</dbReference>
<comment type="caution">
    <text evidence="11">The sequence shown here is derived from an EMBL/GenBank/DDBJ whole genome shotgun (WGS) entry which is preliminary data.</text>
</comment>
<sequence length="170" mass="19361">MPKPLRLYIRAVDELSYRLGRFAVYLIFVMMGTLLFAALSRVLFNTSYIWLVESMQFMLVAYFLLGGAYSMQLGSHVRMDLFYERWSVRTKATVDAVTICFLIFYLVMLLYGGWSSAEYALKYGENSRSAWAPPMAPIKIVMCVGIAVMLLQSTARFLKNVARALGEDAE</sequence>
<evidence type="ECO:0000256" key="2">
    <source>
        <dbReference type="ARBA" id="ARBA00022448"/>
    </source>
</evidence>
<evidence type="ECO:0000256" key="8">
    <source>
        <dbReference type="ARBA" id="ARBA00038436"/>
    </source>
</evidence>
<reference evidence="11 12" key="1">
    <citation type="submission" date="2018-07" db="EMBL/GenBank/DDBJ databases">
        <title>Venubactetium sediminum gen. nov., sp. nov., isolated from a marine solar saltern.</title>
        <authorList>
            <person name="Wang S."/>
        </authorList>
    </citation>
    <scope>NUCLEOTIDE SEQUENCE [LARGE SCALE GENOMIC DNA]</scope>
    <source>
        <strain evidence="11 12">WD2A32</strain>
    </source>
</reference>
<dbReference type="InterPro" id="IPR055348">
    <property type="entry name" value="DctQ"/>
</dbReference>
<dbReference type="AlphaFoldDB" id="A0A369T9D8"/>
<evidence type="ECO:0000256" key="4">
    <source>
        <dbReference type="ARBA" id="ARBA00022519"/>
    </source>
</evidence>
<keyword evidence="2 9" id="KW-0813">Transport</keyword>
<feature type="transmembrane region" description="Helical" evidence="9">
    <location>
        <begin position="131"/>
        <end position="151"/>
    </location>
</feature>
<accession>A0A369T9D8</accession>
<keyword evidence="12" id="KW-1185">Reference proteome</keyword>
<evidence type="ECO:0000313" key="12">
    <source>
        <dbReference type="Proteomes" id="UP000253941"/>
    </source>
</evidence>
<keyword evidence="7 9" id="KW-0472">Membrane</keyword>
<evidence type="ECO:0000256" key="5">
    <source>
        <dbReference type="ARBA" id="ARBA00022692"/>
    </source>
</evidence>
<dbReference type="PANTHER" id="PTHR35011">
    <property type="entry name" value="2,3-DIKETO-L-GULONATE TRAP TRANSPORTER SMALL PERMEASE PROTEIN YIAM"/>
    <property type="match status" value="1"/>
</dbReference>
<feature type="domain" description="Tripartite ATP-independent periplasmic transporters DctQ component" evidence="10">
    <location>
        <begin position="30"/>
        <end position="161"/>
    </location>
</feature>
<evidence type="ECO:0000256" key="1">
    <source>
        <dbReference type="ARBA" id="ARBA00004429"/>
    </source>
</evidence>
<keyword evidence="4 9" id="KW-0997">Cell inner membrane</keyword>